<dbReference type="SUPFAM" id="SSF52540">
    <property type="entry name" value="P-loop containing nucleoside triphosphate hydrolases"/>
    <property type="match status" value="1"/>
</dbReference>
<dbReference type="EMBL" id="FWEV01000291">
    <property type="protein sequence ID" value="SLM31871.1"/>
    <property type="molecule type" value="Genomic_DNA"/>
</dbReference>
<sequence>MRMIPDSPYMTGSRAEYRVFDKLRESFVNDEACIAFHSFNLKVHDTKKFGEADFVILCESGIFVLEVKGGGVCVEDALWYTVDRAGERYRIQNPFRQAELAIHAIEKSILHAIENKNLHVIENKNLHVIENKNLHAIENKNLHAIENKNFHAIENNIENRANLKEFRVLTGYGVIFPDVEWSQNSAEWDHRIICDRRNMKNFESWLAGLFRYWIARPGNHHLLSPEHVIALKQFLRPDFQSFQSVETFYSSRLALVQKGQGGTKEDEIILEKGQGTTGEGEGRSEEWQITTEEGEGTSEEWQITTEDLSCCLNMISKNTRILCSGGAGTGKTFLAVELTKIFSNQNKLVLFLCKSIWLKRFLEAGIVNECVSISTIDSLSLDMRRAGIYQFDVLIVDEGHDIFNDLNMKKFDVILKGGLEKGEWYFFYDLNQFSPSTGLSAKKLLSEIVRLFKPARFEFGRNFRSTASIIKKVHKISRMNLRAYSIEKCPEIFETTVKIGADYCNAIESRIEDMLALGIPPASITILSPFGYYRSSISGVSEKTKRMIVRLDDFSVRYFPPSAISFARIKKFRGLENDAIIVIDLEHPEALCDVESKTNHYLAMSRARHFLCLLWCKKER</sequence>
<dbReference type="OrthoDB" id="5441773at2"/>
<dbReference type="Gene3D" id="3.40.50.300">
    <property type="entry name" value="P-loop containing nucleotide triphosphate hydrolases"/>
    <property type="match status" value="2"/>
</dbReference>
<reference evidence="2 3" key="1">
    <citation type="submission" date="2017-03" db="EMBL/GenBank/DDBJ databases">
        <authorList>
            <person name="Afonso C.L."/>
            <person name="Miller P.J."/>
            <person name="Scott M.A."/>
            <person name="Spackman E."/>
            <person name="Goraichik I."/>
            <person name="Dimitrov K.M."/>
            <person name="Suarez D.L."/>
            <person name="Swayne D.E."/>
        </authorList>
    </citation>
    <scope>NUCLEOTIDE SEQUENCE [LARGE SCALE GENOMIC DNA]</scope>
    <source>
        <strain evidence="2">PRJEB14757</strain>
    </source>
</reference>
<feature type="domain" description="NERD" evidence="1">
    <location>
        <begin position="11"/>
        <end position="128"/>
    </location>
</feature>
<accession>A0A1W1HH92</accession>
<keyword evidence="3" id="KW-1185">Reference proteome</keyword>
<organism evidence="2 3">
    <name type="scientific">Desulfamplus magnetovallimortis</name>
    <dbReference type="NCBI Taxonomy" id="1246637"/>
    <lineage>
        <taxon>Bacteria</taxon>
        <taxon>Pseudomonadati</taxon>
        <taxon>Thermodesulfobacteriota</taxon>
        <taxon>Desulfobacteria</taxon>
        <taxon>Desulfobacterales</taxon>
        <taxon>Desulfobacteraceae</taxon>
        <taxon>Desulfamplus</taxon>
    </lineage>
</organism>
<dbReference type="Proteomes" id="UP000191931">
    <property type="component" value="Unassembled WGS sequence"/>
</dbReference>
<evidence type="ECO:0000259" key="1">
    <source>
        <dbReference type="PROSITE" id="PS50965"/>
    </source>
</evidence>
<dbReference type="InterPro" id="IPR027417">
    <property type="entry name" value="P-loop_NTPase"/>
</dbReference>
<evidence type="ECO:0000313" key="2">
    <source>
        <dbReference type="EMBL" id="SLM31871.1"/>
    </source>
</evidence>
<dbReference type="Pfam" id="PF08378">
    <property type="entry name" value="NERD"/>
    <property type="match status" value="1"/>
</dbReference>
<name>A0A1W1HH92_9BACT</name>
<dbReference type="RefSeq" id="WP_080801216.1">
    <property type="nucleotide sequence ID" value="NZ_LT828542.1"/>
</dbReference>
<dbReference type="InterPro" id="IPR011528">
    <property type="entry name" value="NERD"/>
</dbReference>
<protein>
    <submittedName>
        <fullName evidence="2">Putative NERD domain protein</fullName>
    </submittedName>
</protein>
<dbReference type="AlphaFoldDB" id="A0A1W1HH92"/>
<dbReference type="PROSITE" id="PS50965">
    <property type="entry name" value="NERD"/>
    <property type="match status" value="1"/>
</dbReference>
<gene>
    <name evidence="2" type="ORF">MTBBW1_490003</name>
</gene>
<proteinExistence type="predicted"/>
<evidence type="ECO:0000313" key="3">
    <source>
        <dbReference type="Proteomes" id="UP000191931"/>
    </source>
</evidence>
<dbReference type="STRING" id="1246637.MTBBW1_490003"/>